<evidence type="ECO:0000313" key="6">
    <source>
        <dbReference type="EMBL" id="MBK9981715.1"/>
    </source>
</evidence>
<dbReference type="Gene3D" id="3.30.1330.60">
    <property type="entry name" value="OmpA-like domain"/>
    <property type="match status" value="1"/>
</dbReference>
<evidence type="ECO:0000313" key="7">
    <source>
        <dbReference type="Proteomes" id="UP000808337"/>
    </source>
</evidence>
<comment type="subcellular location">
    <subcellularLocation>
        <location evidence="1">Cell outer membrane</location>
    </subcellularLocation>
</comment>
<dbReference type="CDD" id="cd07185">
    <property type="entry name" value="OmpA_C-like"/>
    <property type="match status" value="1"/>
</dbReference>
<dbReference type="AlphaFoldDB" id="A0A9D7XMZ9"/>
<dbReference type="Gene3D" id="1.25.40.10">
    <property type="entry name" value="Tetratricopeptide repeat domain"/>
    <property type="match status" value="1"/>
</dbReference>
<sequence>MTLGLKLSAQPLDEVPVKMMLETAEKSMAIPDYYTALEWYENAYKETRDPETAVKIADLNVRIRDFAHAERWLQKIVEKDQGVKYPQAVFQYAQVLKVNGKYQDAIDAFNHYAGLVANDSLLALADNEVAGIQLAMQSKPPIDLAVENAGKNVNSAYTDSGPFLASNGKLYFSSFRRKDLIVLDGKEGDYFFKVYTSDKGKDEGWDAAKALPDKINIEGYHTGNPSVSPDGSRLFFTRSTLTGNEVTESKIFVSVAKGDNWAPPEEIMGLNGNYIAKQPTPGVLFGKEVLFFSSNMPGGFGGYDLYYADRISDTKYDIPVNLGSDINSPRDEVTPFYLNNKLYFSSDGHPSIGGFDIFRTDWNGQEWGKVENLGKGYNSSYDDMFFSVNEDGKLGFLVSNRPDELSRSVKSKTCCDDIYQFHIRDVVIDLITSTYEGTVPLLGAKVTVFEINQGKTGKSETQVNDKINDSQFGLDKDKKYKVLIEKDGYAPGEFEINTVGMIANQTIKRTVKMVKKPDDKAGMETLTMNEPIRLNNIYYDFDDDKILPESEKDLTFLLGLMKQYPDMVIELSSHTDSRGNDNYNERLSQRRAQSAKNWLVSHGIKENRIEAVGYGENQILNECINGIDCTEEQHRLNRRTEFKIIAGPTTIEVKKSDLGDQKKNEVKSGNPLLPTKGTVPLTDPKIELTFDKKMIELGAVHKGDKKAMTFQFSNTGNQPIEIELITSCECTTLDYPQYKTFKPGEKGVIKALFDSTEKEIGETTDIDVILKQSDPKTHHPIHYILQYKFDLTK</sequence>
<dbReference type="InterPro" id="IPR006664">
    <property type="entry name" value="OMP_bac"/>
</dbReference>
<name>A0A9D7XMZ9_9BACT</name>
<comment type="caution">
    <text evidence="6">The sequence shown here is derived from an EMBL/GenBank/DDBJ whole genome shotgun (WGS) entry which is preliminary data.</text>
</comment>
<gene>
    <name evidence="6" type="ORF">IPP15_04705</name>
</gene>
<dbReference type="PRINTS" id="PR01021">
    <property type="entry name" value="OMPADOMAIN"/>
</dbReference>
<protein>
    <submittedName>
        <fullName evidence="6">OmpA family protein</fullName>
    </submittedName>
</protein>
<evidence type="ECO:0000256" key="3">
    <source>
        <dbReference type="ARBA" id="ARBA00023237"/>
    </source>
</evidence>
<evidence type="ECO:0000256" key="4">
    <source>
        <dbReference type="PROSITE-ProRule" id="PRU00473"/>
    </source>
</evidence>
<dbReference type="SUPFAM" id="SSF48452">
    <property type="entry name" value="TPR-like"/>
    <property type="match status" value="1"/>
</dbReference>
<dbReference type="InterPro" id="IPR013783">
    <property type="entry name" value="Ig-like_fold"/>
</dbReference>
<proteinExistence type="predicted"/>
<evidence type="ECO:0000256" key="2">
    <source>
        <dbReference type="ARBA" id="ARBA00023136"/>
    </source>
</evidence>
<dbReference type="GO" id="GO:0009279">
    <property type="term" value="C:cell outer membrane"/>
    <property type="evidence" value="ECO:0007669"/>
    <property type="project" value="UniProtKB-SubCell"/>
</dbReference>
<dbReference type="Gene3D" id="2.60.40.10">
    <property type="entry name" value="Immunoglobulins"/>
    <property type="match status" value="1"/>
</dbReference>
<keyword evidence="3" id="KW-0998">Cell outer membrane</keyword>
<accession>A0A9D7XMZ9</accession>
<organism evidence="6 7">
    <name type="scientific">Candidatus Opimibacter skivensis</name>
    <dbReference type="NCBI Taxonomy" id="2982028"/>
    <lineage>
        <taxon>Bacteria</taxon>
        <taxon>Pseudomonadati</taxon>
        <taxon>Bacteroidota</taxon>
        <taxon>Saprospiria</taxon>
        <taxon>Saprospirales</taxon>
        <taxon>Saprospiraceae</taxon>
        <taxon>Candidatus Opimibacter</taxon>
    </lineage>
</organism>
<dbReference type="PROSITE" id="PS51123">
    <property type="entry name" value="OMPA_2"/>
    <property type="match status" value="1"/>
</dbReference>
<dbReference type="PANTHER" id="PTHR30329">
    <property type="entry name" value="STATOR ELEMENT OF FLAGELLAR MOTOR COMPLEX"/>
    <property type="match status" value="1"/>
</dbReference>
<evidence type="ECO:0000256" key="1">
    <source>
        <dbReference type="ARBA" id="ARBA00004442"/>
    </source>
</evidence>
<dbReference type="Proteomes" id="UP000808337">
    <property type="component" value="Unassembled WGS sequence"/>
</dbReference>
<dbReference type="InterPro" id="IPR011990">
    <property type="entry name" value="TPR-like_helical_dom_sf"/>
</dbReference>
<dbReference type="InterPro" id="IPR050330">
    <property type="entry name" value="Bact_OuterMem_StrucFunc"/>
</dbReference>
<dbReference type="Pfam" id="PF07610">
    <property type="entry name" value="DUF1573"/>
    <property type="match status" value="1"/>
</dbReference>
<keyword evidence="2 4" id="KW-0472">Membrane</keyword>
<dbReference type="InterPro" id="IPR036737">
    <property type="entry name" value="OmpA-like_sf"/>
</dbReference>
<dbReference type="Pfam" id="PF07676">
    <property type="entry name" value="PD40"/>
    <property type="match status" value="2"/>
</dbReference>
<dbReference type="PANTHER" id="PTHR30329:SF21">
    <property type="entry name" value="LIPOPROTEIN YIAD-RELATED"/>
    <property type="match status" value="1"/>
</dbReference>
<dbReference type="InterPro" id="IPR011659">
    <property type="entry name" value="WD40"/>
</dbReference>
<dbReference type="InterPro" id="IPR011467">
    <property type="entry name" value="DUF1573"/>
</dbReference>
<dbReference type="SUPFAM" id="SSF82171">
    <property type="entry name" value="DPP6 N-terminal domain-like"/>
    <property type="match status" value="1"/>
</dbReference>
<feature type="domain" description="OmpA-like" evidence="5">
    <location>
        <begin position="526"/>
        <end position="648"/>
    </location>
</feature>
<dbReference type="SUPFAM" id="SSF103088">
    <property type="entry name" value="OmpA-like"/>
    <property type="match status" value="1"/>
</dbReference>
<evidence type="ECO:0000259" key="5">
    <source>
        <dbReference type="PROSITE" id="PS51123"/>
    </source>
</evidence>
<dbReference type="Pfam" id="PF00691">
    <property type="entry name" value="OmpA"/>
    <property type="match status" value="1"/>
</dbReference>
<dbReference type="InterPro" id="IPR006665">
    <property type="entry name" value="OmpA-like"/>
</dbReference>
<reference evidence="6 7" key="1">
    <citation type="submission" date="2020-10" db="EMBL/GenBank/DDBJ databases">
        <title>Connecting structure to function with the recovery of over 1000 high-quality activated sludge metagenome-assembled genomes encoding full-length rRNA genes using long-read sequencing.</title>
        <authorList>
            <person name="Singleton C.M."/>
            <person name="Petriglieri F."/>
            <person name="Kristensen J.M."/>
            <person name="Kirkegaard R.H."/>
            <person name="Michaelsen T.Y."/>
            <person name="Andersen M.H."/>
            <person name="Karst S.M."/>
            <person name="Dueholm M.S."/>
            <person name="Nielsen P.H."/>
            <person name="Albertsen M."/>
        </authorList>
    </citation>
    <scope>NUCLEOTIDE SEQUENCE [LARGE SCALE GENOMIC DNA]</scope>
    <source>
        <strain evidence="6">Ribe_18-Q3-R11-54_MAXAC.273</strain>
    </source>
</reference>
<dbReference type="EMBL" id="JADKGY010000001">
    <property type="protein sequence ID" value="MBK9981715.1"/>
    <property type="molecule type" value="Genomic_DNA"/>
</dbReference>